<proteinExistence type="predicted"/>
<name>A0ABW5QAJ0_9BACI</name>
<reference evidence="2" key="1">
    <citation type="journal article" date="2019" name="Int. J. Syst. Evol. Microbiol.">
        <title>The Global Catalogue of Microorganisms (GCM) 10K type strain sequencing project: providing services to taxonomists for standard genome sequencing and annotation.</title>
        <authorList>
            <consortium name="The Broad Institute Genomics Platform"/>
            <consortium name="The Broad Institute Genome Sequencing Center for Infectious Disease"/>
            <person name="Wu L."/>
            <person name="Ma J."/>
        </authorList>
    </citation>
    <scope>NUCLEOTIDE SEQUENCE [LARGE SCALE GENOMIC DNA]</scope>
    <source>
        <strain evidence="2">TISTR 1571</strain>
    </source>
</reference>
<accession>A0ABW5QAJ0</accession>
<dbReference type="Gene3D" id="3.30.160.170">
    <property type="entry name" value="FlaG-like"/>
    <property type="match status" value="1"/>
</dbReference>
<keyword evidence="2" id="KW-1185">Reference proteome</keyword>
<evidence type="ECO:0000313" key="1">
    <source>
        <dbReference type="EMBL" id="MFD2638998.1"/>
    </source>
</evidence>
<organism evidence="1 2">
    <name type="scientific">Piscibacillus salipiscarius</name>
    <dbReference type="NCBI Taxonomy" id="299480"/>
    <lineage>
        <taxon>Bacteria</taxon>
        <taxon>Bacillati</taxon>
        <taxon>Bacillota</taxon>
        <taxon>Bacilli</taxon>
        <taxon>Bacillales</taxon>
        <taxon>Bacillaceae</taxon>
        <taxon>Piscibacillus</taxon>
    </lineage>
</organism>
<dbReference type="PANTHER" id="PTHR37166:SF1">
    <property type="entry name" value="PROTEIN FLAG"/>
    <property type="match status" value="1"/>
</dbReference>
<dbReference type="RefSeq" id="WP_054751734.1">
    <property type="nucleotide sequence ID" value="NZ_JBHUMZ010000021.1"/>
</dbReference>
<dbReference type="Proteomes" id="UP001597452">
    <property type="component" value="Unassembled WGS sequence"/>
</dbReference>
<dbReference type="PANTHER" id="PTHR37166">
    <property type="entry name" value="PROTEIN FLAG"/>
    <property type="match status" value="1"/>
</dbReference>
<keyword evidence="1" id="KW-0282">Flagellum</keyword>
<keyword evidence="1" id="KW-0969">Cilium</keyword>
<dbReference type="NCBIfam" id="NF005834">
    <property type="entry name" value="PRK07738.1"/>
    <property type="match status" value="1"/>
</dbReference>
<dbReference type="SUPFAM" id="SSF160214">
    <property type="entry name" value="FlaG-like"/>
    <property type="match status" value="1"/>
</dbReference>
<sequence length="123" mass="14288">MKVESILSNSQLLRGTGEQTLHKFNSLSYRPALQAEENNRELIQPIEDITKEKAEELVEGLNDFLEPMKTSIHFEFHDKLDRYYVSVVDKETKEVVKEIPPKKLLDVYAAMAEFMGFIVDERI</sequence>
<dbReference type="Pfam" id="PF03646">
    <property type="entry name" value="FlaG"/>
    <property type="match status" value="1"/>
</dbReference>
<comment type="caution">
    <text evidence="1">The sequence shown here is derived from an EMBL/GenBank/DDBJ whole genome shotgun (WGS) entry which is preliminary data.</text>
</comment>
<evidence type="ECO:0000313" key="2">
    <source>
        <dbReference type="Proteomes" id="UP001597452"/>
    </source>
</evidence>
<keyword evidence="1" id="KW-0966">Cell projection</keyword>
<dbReference type="InterPro" id="IPR005186">
    <property type="entry name" value="FlaG"/>
</dbReference>
<protein>
    <submittedName>
        <fullName evidence="1">Flagellar protein FlaG</fullName>
    </submittedName>
</protein>
<dbReference type="EMBL" id="JBHUMZ010000021">
    <property type="protein sequence ID" value="MFD2638998.1"/>
    <property type="molecule type" value="Genomic_DNA"/>
</dbReference>
<dbReference type="InterPro" id="IPR035924">
    <property type="entry name" value="FlaG-like_sf"/>
</dbReference>
<gene>
    <name evidence="1" type="primary">flaG</name>
    <name evidence="1" type="ORF">ACFSW4_09005</name>
</gene>